<dbReference type="EMBL" id="JACHJB010000002">
    <property type="protein sequence ID" value="MBB6349449.1"/>
    <property type="molecule type" value="Genomic_DNA"/>
</dbReference>
<dbReference type="InterPro" id="IPR027417">
    <property type="entry name" value="P-loop_NTPase"/>
</dbReference>
<keyword evidence="1" id="KW-0808">Transferase</keyword>
<dbReference type="InterPro" id="IPR052922">
    <property type="entry name" value="Cytidylate_Kinase-2"/>
</dbReference>
<accession>A0A7X0C6H9</accession>
<dbReference type="PANTHER" id="PTHR37816">
    <property type="entry name" value="YALI0E33011P"/>
    <property type="match status" value="1"/>
</dbReference>
<dbReference type="GO" id="GO:0016301">
    <property type="term" value="F:kinase activity"/>
    <property type="evidence" value="ECO:0007669"/>
    <property type="project" value="UniProtKB-KW"/>
</dbReference>
<evidence type="ECO:0000313" key="1">
    <source>
        <dbReference type="EMBL" id="MBB6349449.1"/>
    </source>
</evidence>
<dbReference type="PANTHER" id="PTHR37816:SF1">
    <property type="entry name" value="TOXIN"/>
    <property type="match status" value="1"/>
</dbReference>
<sequence length="174" mass="20294">MKRILVAGVSGSGKTTMAQALEGRFKLPRCELDALHHGRGWVRRPEFESEVDAFSSGACWVTEDQYHSVLHDLLWERADTVVWLDLPRRTVMQRVVRRSIARAATRRELWNGNRESFRDWLEPEHPIRWAWSQHERKRVDTLQRVARHPRIAVVRLRTAGEARRWLSGVALSPS</sequence>
<dbReference type="SUPFAM" id="SSF52540">
    <property type="entry name" value="P-loop containing nucleoside triphosphate hydrolases"/>
    <property type="match status" value="1"/>
</dbReference>
<protein>
    <submittedName>
        <fullName evidence="1">Adenylate kinase family enzyme</fullName>
    </submittedName>
</protein>
<dbReference type="RefSeq" id="WP_185087018.1">
    <property type="nucleotide sequence ID" value="NZ_JACHJB010000002.1"/>
</dbReference>
<name>A0A7X0C6H9_9ACTN</name>
<keyword evidence="1" id="KW-0418">Kinase</keyword>
<dbReference type="Proteomes" id="UP000583800">
    <property type="component" value="Unassembled WGS sequence"/>
</dbReference>
<evidence type="ECO:0000313" key="2">
    <source>
        <dbReference type="Proteomes" id="UP000583800"/>
    </source>
</evidence>
<proteinExistence type="predicted"/>
<gene>
    <name evidence="1" type="ORF">FHU36_005994</name>
</gene>
<dbReference type="AlphaFoldDB" id="A0A7X0C6H9"/>
<dbReference type="Gene3D" id="3.40.50.300">
    <property type="entry name" value="P-loop containing nucleotide triphosphate hydrolases"/>
    <property type="match status" value="1"/>
</dbReference>
<comment type="caution">
    <text evidence="1">The sequence shown here is derived from an EMBL/GenBank/DDBJ whole genome shotgun (WGS) entry which is preliminary data.</text>
</comment>
<keyword evidence="2" id="KW-1185">Reference proteome</keyword>
<reference evidence="1 2" key="1">
    <citation type="submission" date="2020-08" db="EMBL/GenBank/DDBJ databases">
        <title>Sequencing the genomes of 1000 actinobacteria strains.</title>
        <authorList>
            <person name="Klenk H.-P."/>
        </authorList>
    </citation>
    <scope>NUCLEOTIDE SEQUENCE [LARGE SCALE GENOMIC DNA]</scope>
    <source>
        <strain evidence="1 2">DSM 45913</strain>
    </source>
</reference>
<organism evidence="1 2">
    <name type="scientific">Nonomuraea muscovyensis</name>
    <dbReference type="NCBI Taxonomy" id="1124761"/>
    <lineage>
        <taxon>Bacteria</taxon>
        <taxon>Bacillati</taxon>
        <taxon>Actinomycetota</taxon>
        <taxon>Actinomycetes</taxon>
        <taxon>Streptosporangiales</taxon>
        <taxon>Streptosporangiaceae</taxon>
        <taxon>Nonomuraea</taxon>
    </lineage>
</organism>